<dbReference type="Gene3D" id="2.130.10.10">
    <property type="entry name" value="YVTN repeat-like/Quinoprotein amine dehydrogenase"/>
    <property type="match status" value="3"/>
</dbReference>
<dbReference type="PROSITE" id="PS50294">
    <property type="entry name" value="WD_REPEATS_REGION"/>
    <property type="match status" value="1"/>
</dbReference>
<evidence type="ECO:0000256" key="4">
    <source>
        <dbReference type="SAM" id="MobiDB-lite"/>
    </source>
</evidence>
<dbReference type="GO" id="GO:0007099">
    <property type="term" value="P:centriole replication"/>
    <property type="evidence" value="ECO:0007669"/>
    <property type="project" value="TreeGrafter"/>
</dbReference>
<sequence length="892" mass="100510">NIHSLSSISINHRGQTHFDNMTSYSALKRKVKSLNTSSSIPRFQVNLEHVLGFTSMSNSLIGQDHSTVAYAAGRTVILFNKNTHKQDFVISTACKTITSLSLSPDGQYLATGECGHNPKVRIWDLTGDRKSCIELGDHKFAIDSVCFSPKVDRLVSIGSLHDGNIYVWNWRNKKKLTSNRCLGSIHRVAFAEDGSYFVTVGIRHVKFWYSVAKSTSGVVPLRGHDVILGESRNNHFIDVVCGRKNCTGLTYVLTANGLICQFDENRKLRADKKFQEKTNCLAISDSYLVVGCDKGVVYILSSEILENIMSVPLPHCLGIDINFIGSIDQMTYPQKQNISFPNTIAVCLDENKSLLTCFYNDHSFYIWNIRNGREIEKRDCYMYHSACIWGIETYSIRSTSPATFNRLSFITCSADNTVRFWSLGHNETRSTFASLPVENVLNRHLMKIIYLDEDYSKLCDNPTTQEKPESTTKLGGRCMKMAPDGLSLTIGDLNGNIRIFDMKTFKQIAFIVAHDNEVLSIDYGQSTDTNVIFLASSSRDRFVHIFDVSKDYQLITTLDDHSGAVTAIRFTDLPITSDLQLISCGADKSLIFRSISKNENGKYQFLRSHHVFENQTFYDLTVDRSHELVHTVCQDRMIRTYYTKDAKRARACRDTTSDSTSYLIKIDINPSGKCLATSCSNRCVYLWDATTAECIASLYGHGEIVTDLKFSDDGHHLYTVAGDSCIFVWNIRELLVASSSYRSISAPPLKTNDCIVIERIETISQTSNLTEARQQQTNSQQSFRKSSQPGSISNESEFSDSQLRSFLDKEVIDKTISPQHNDSVFIEEDDDDEETADNIVNSTVEMNSFFNENYNHEYSTINAADASETSKPLFQRQDSISSRFSSLSIQMT</sequence>
<dbReference type="GO" id="GO:0072686">
    <property type="term" value="C:mitotic spindle"/>
    <property type="evidence" value="ECO:0007669"/>
    <property type="project" value="TreeGrafter"/>
</dbReference>
<feature type="repeat" description="WD" evidence="3">
    <location>
        <begin position="656"/>
        <end position="697"/>
    </location>
</feature>
<dbReference type="PROSITE" id="PS00678">
    <property type="entry name" value="WD_REPEATS_1"/>
    <property type="match status" value="1"/>
</dbReference>
<protein>
    <recommendedName>
        <fullName evidence="5">MABP1/WDR62 second WD40 domain-containing protein</fullName>
    </recommendedName>
</protein>
<evidence type="ECO:0000256" key="3">
    <source>
        <dbReference type="PROSITE-ProRule" id="PRU00221"/>
    </source>
</evidence>
<keyword evidence="1 3" id="KW-0853">WD repeat</keyword>
<comment type="caution">
    <text evidence="6">The sequence shown here is derived from an EMBL/GenBank/DDBJ whole genome shotgun (WGS) entry which is preliminary data.</text>
</comment>
<feature type="region of interest" description="Disordered" evidence="4">
    <location>
        <begin position="767"/>
        <end position="799"/>
    </location>
</feature>
<dbReference type="InterPro" id="IPR015943">
    <property type="entry name" value="WD40/YVTN_repeat-like_dom_sf"/>
</dbReference>
<dbReference type="AlphaFoldDB" id="A0A819HPP1"/>
<dbReference type="InterPro" id="IPR036322">
    <property type="entry name" value="WD40_repeat_dom_sf"/>
</dbReference>
<dbReference type="Pfam" id="PF00400">
    <property type="entry name" value="WD40"/>
    <property type="match status" value="2"/>
</dbReference>
<dbReference type="EMBL" id="CAJOBE010003857">
    <property type="protein sequence ID" value="CAF3904397.1"/>
    <property type="molecule type" value="Genomic_DNA"/>
</dbReference>
<dbReference type="SUPFAM" id="SSF50978">
    <property type="entry name" value="WD40 repeat-like"/>
    <property type="match status" value="1"/>
</dbReference>
<dbReference type="InterPro" id="IPR052779">
    <property type="entry name" value="WDR62"/>
</dbReference>
<feature type="non-terminal residue" evidence="6">
    <location>
        <position position="1"/>
    </location>
</feature>
<evidence type="ECO:0000313" key="6">
    <source>
        <dbReference type="EMBL" id="CAF3904397.1"/>
    </source>
</evidence>
<dbReference type="InterPro" id="IPR056162">
    <property type="entry name" value="WD40_MABP1-WDR62_2nd"/>
</dbReference>
<evidence type="ECO:0000259" key="5">
    <source>
        <dbReference type="Pfam" id="PF24782"/>
    </source>
</evidence>
<dbReference type="SUPFAM" id="SSF50998">
    <property type="entry name" value="Quinoprotein alcohol dehydrogenase-like"/>
    <property type="match status" value="1"/>
</dbReference>
<evidence type="ECO:0000256" key="2">
    <source>
        <dbReference type="ARBA" id="ARBA00022737"/>
    </source>
</evidence>
<feature type="repeat" description="WD" evidence="3">
    <location>
        <begin position="698"/>
        <end position="732"/>
    </location>
</feature>
<dbReference type="PANTHER" id="PTHR45589">
    <property type="entry name" value="WD REPEAT DOMAIN 62, ISOFORM G"/>
    <property type="match status" value="1"/>
</dbReference>
<name>A0A819HPP1_9BILA</name>
<accession>A0A819HPP1</accession>
<evidence type="ECO:0000313" key="7">
    <source>
        <dbReference type="Proteomes" id="UP000663874"/>
    </source>
</evidence>
<dbReference type="InterPro" id="IPR011047">
    <property type="entry name" value="Quinoprotein_ADH-like_sf"/>
</dbReference>
<evidence type="ECO:0000256" key="1">
    <source>
        <dbReference type="ARBA" id="ARBA00022574"/>
    </source>
</evidence>
<feature type="domain" description="MABP1/WDR62 second WD40" evidence="5">
    <location>
        <begin position="388"/>
        <end position="731"/>
    </location>
</feature>
<dbReference type="PROSITE" id="PS50082">
    <property type="entry name" value="WD_REPEATS_2"/>
    <property type="match status" value="2"/>
</dbReference>
<reference evidence="6" key="1">
    <citation type="submission" date="2021-02" db="EMBL/GenBank/DDBJ databases">
        <authorList>
            <person name="Nowell W R."/>
        </authorList>
    </citation>
    <scope>NUCLEOTIDE SEQUENCE</scope>
</reference>
<dbReference type="Proteomes" id="UP000663874">
    <property type="component" value="Unassembled WGS sequence"/>
</dbReference>
<keyword evidence="2" id="KW-0677">Repeat</keyword>
<gene>
    <name evidence="6" type="ORF">FNK824_LOCUS20752</name>
</gene>
<dbReference type="Pfam" id="PF24782">
    <property type="entry name" value="WD40_MABP1-WDR62_2nd"/>
    <property type="match status" value="1"/>
</dbReference>
<proteinExistence type="predicted"/>
<dbReference type="PANTHER" id="PTHR45589:SF1">
    <property type="entry name" value="WD REPEAT DOMAIN 62, ISOFORM G"/>
    <property type="match status" value="1"/>
</dbReference>
<dbReference type="InterPro" id="IPR019775">
    <property type="entry name" value="WD40_repeat_CS"/>
</dbReference>
<dbReference type="SMART" id="SM00320">
    <property type="entry name" value="WD40"/>
    <property type="match status" value="11"/>
</dbReference>
<dbReference type="InterPro" id="IPR001680">
    <property type="entry name" value="WD40_rpt"/>
</dbReference>
<organism evidence="6 7">
    <name type="scientific">Rotaria sordida</name>
    <dbReference type="NCBI Taxonomy" id="392033"/>
    <lineage>
        <taxon>Eukaryota</taxon>
        <taxon>Metazoa</taxon>
        <taxon>Spiralia</taxon>
        <taxon>Gnathifera</taxon>
        <taxon>Rotifera</taxon>
        <taxon>Eurotatoria</taxon>
        <taxon>Bdelloidea</taxon>
        <taxon>Philodinida</taxon>
        <taxon>Philodinidae</taxon>
        <taxon>Rotaria</taxon>
    </lineage>
</organism>